<proteinExistence type="predicted"/>
<evidence type="ECO:0000256" key="5">
    <source>
        <dbReference type="SAM" id="Phobius"/>
    </source>
</evidence>
<evidence type="ECO:0000313" key="9">
    <source>
        <dbReference type="RefSeq" id="XP_017785037.1"/>
    </source>
</evidence>
<keyword evidence="2 5" id="KW-0812">Transmembrane</keyword>
<sequence length="604" mass="65951">MDAKMQIGRVIQKRIPIIGWAKNYNSEKALSDLIAGITVGLTVMPQALAYATLAGLEPQYGLYSAFAGTFVYAIFGSCKDIAIGPTALMALMTYQQIVNKNTDYAILLCFLSGIVQLFMAVLNLGVLIDFISIPVTVGFTSATSVIIAASQFKGMLGLKFTSSGFLDTMSKVYKNIHETRYQDLTMSLICITVLLALRKLKDVRVSPIGVKQTKNQRYISKALWLISTARNALIVIVCSVVAYLYEASGSASPFILTGNVKQGLPPLGLPPFSTNMNNRTIGFTEMVADLGGSVVMVPVIAVLGNVAIAKAFASGNCVDATQELFTLALCNIFGSFFCSMPITGSFSRSAVNHASGVRTPIGGLYTGFMVLLALSFLTPYFAFIPKAALAAVIICAVIFMIEYEVIRPMWRSSRKELIPTFATFILCLTMGVELGIVIGVGINIVLLLYPSARPSIIVEKMNTRNGIEYILVTPGNSLYFPAVDFIKTNIDKVALDSKHQTVVVDCKFILGADFTAAKGIAAMIQEFSSRKQLLYFLNPREEVLNVFRGASLEDFRHINSITDLEKLIGDEFSSEQIRLLPENELPELREISYCDLNHRKKSVA</sequence>
<name>A0ABM1NDY7_NICVS</name>
<gene>
    <name evidence="9" type="primary">LOC108568451</name>
</gene>
<feature type="transmembrane region" description="Helical" evidence="5">
    <location>
        <begin position="324"/>
        <end position="342"/>
    </location>
</feature>
<dbReference type="InterPro" id="IPR011547">
    <property type="entry name" value="SLC26A/SulP_dom"/>
</dbReference>
<feature type="transmembrane region" description="Helical" evidence="5">
    <location>
        <begin position="418"/>
        <end position="449"/>
    </location>
</feature>
<dbReference type="InterPro" id="IPR036513">
    <property type="entry name" value="STAS_dom_sf"/>
</dbReference>
<reference evidence="9" key="1">
    <citation type="submission" date="2025-08" db="UniProtKB">
        <authorList>
            <consortium name="RefSeq"/>
        </authorList>
    </citation>
    <scope>IDENTIFICATION</scope>
    <source>
        <tissue evidence="9">Whole Larva</tissue>
    </source>
</reference>
<evidence type="ECO:0000259" key="6">
    <source>
        <dbReference type="Pfam" id="PF00916"/>
    </source>
</evidence>
<comment type="subcellular location">
    <subcellularLocation>
        <location evidence="1">Membrane</location>
        <topology evidence="1">Multi-pass membrane protein</topology>
    </subcellularLocation>
</comment>
<dbReference type="RefSeq" id="XP_017785037.1">
    <property type="nucleotide sequence ID" value="XM_017929548.1"/>
</dbReference>
<feature type="transmembrane region" description="Helical" evidence="5">
    <location>
        <begin position="362"/>
        <end position="381"/>
    </location>
</feature>
<feature type="domain" description="SLC26A/SulP transporter" evidence="6">
    <location>
        <begin position="31"/>
        <end position="420"/>
    </location>
</feature>
<dbReference type="Gene3D" id="3.30.750.24">
    <property type="entry name" value="STAS domain"/>
    <property type="match status" value="1"/>
</dbReference>
<dbReference type="CDD" id="cd07042">
    <property type="entry name" value="STAS_SulP_like_sulfate_transporter"/>
    <property type="match status" value="1"/>
</dbReference>
<feature type="transmembrane region" description="Helical" evidence="5">
    <location>
        <begin position="222"/>
        <end position="245"/>
    </location>
</feature>
<protein>
    <submittedName>
        <fullName evidence="9">Sodium-independent sulfate anion transporter</fullName>
    </submittedName>
</protein>
<feature type="transmembrane region" description="Helical" evidence="5">
    <location>
        <begin position="104"/>
        <end position="124"/>
    </location>
</feature>
<dbReference type="GeneID" id="108568451"/>
<evidence type="ECO:0000256" key="4">
    <source>
        <dbReference type="ARBA" id="ARBA00023136"/>
    </source>
</evidence>
<dbReference type="InterPro" id="IPR002645">
    <property type="entry name" value="STAS_dom"/>
</dbReference>
<accession>A0ABM1NDY7</accession>
<feature type="transmembrane region" description="Helical" evidence="5">
    <location>
        <begin position="388"/>
        <end position="406"/>
    </location>
</feature>
<keyword evidence="8" id="KW-1185">Reference proteome</keyword>
<dbReference type="InterPro" id="IPR001902">
    <property type="entry name" value="SLC26A/SulP_fam"/>
</dbReference>
<evidence type="ECO:0000259" key="7">
    <source>
        <dbReference type="Pfam" id="PF01740"/>
    </source>
</evidence>
<dbReference type="Proteomes" id="UP000695000">
    <property type="component" value="Unplaced"/>
</dbReference>
<feature type="domain" description="STAS" evidence="7">
    <location>
        <begin position="462"/>
        <end position="557"/>
    </location>
</feature>
<feature type="transmembrane region" description="Helical" evidence="5">
    <location>
        <begin position="130"/>
        <end position="149"/>
    </location>
</feature>
<evidence type="ECO:0000313" key="8">
    <source>
        <dbReference type="Proteomes" id="UP000695000"/>
    </source>
</evidence>
<keyword evidence="3 5" id="KW-1133">Transmembrane helix</keyword>
<feature type="transmembrane region" description="Helical" evidence="5">
    <location>
        <begin position="65"/>
        <end position="92"/>
    </location>
</feature>
<evidence type="ECO:0000256" key="1">
    <source>
        <dbReference type="ARBA" id="ARBA00004141"/>
    </source>
</evidence>
<feature type="transmembrane region" description="Helical" evidence="5">
    <location>
        <begin position="290"/>
        <end position="312"/>
    </location>
</feature>
<evidence type="ECO:0000256" key="3">
    <source>
        <dbReference type="ARBA" id="ARBA00022989"/>
    </source>
</evidence>
<dbReference type="Pfam" id="PF00916">
    <property type="entry name" value="Sulfate_transp"/>
    <property type="match status" value="1"/>
</dbReference>
<feature type="transmembrane region" description="Helical" evidence="5">
    <location>
        <begin position="33"/>
        <end position="53"/>
    </location>
</feature>
<keyword evidence="4 5" id="KW-0472">Membrane</keyword>
<evidence type="ECO:0000256" key="2">
    <source>
        <dbReference type="ARBA" id="ARBA00022692"/>
    </source>
</evidence>
<organism evidence="8 9">
    <name type="scientific">Nicrophorus vespilloides</name>
    <name type="common">Boreal carrion beetle</name>
    <dbReference type="NCBI Taxonomy" id="110193"/>
    <lineage>
        <taxon>Eukaryota</taxon>
        <taxon>Metazoa</taxon>
        <taxon>Ecdysozoa</taxon>
        <taxon>Arthropoda</taxon>
        <taxon>Hexapoda</taxon>
        <taxon>Insecta</taxon>
        <taxon>Pterygota</taxon>
        <taxon>Neoptera</taxon>
        <taxon>Endopterygota</taxon>
        <taxon>Coleoptera</taxon>
        <taxon>Polyphaga</taxon>
        <taxon>Staphyliniformia</taxon>
        <taxon>Silphidae</taxon>
        <taxon>Nicrophorinae</taxon>
        <taxon>Nicrophorus</taxon>
    </lineage>
</organism>
<dbReference type="SUPFAM" id="SSF52091">
    <property type="entry name" value="SpoIIaa-like"/>
    <property type="match status" value="1"/>
</dbReference>
<dbReference type="PANTHER" id="PTHR11814">
    <property type="entry name" value="SULFATE TRANSPORTER"/>
    <property type="match status" value="1"/>
</dbReference>
<dbReference type="Pfam" id="PF01740">
    <property type="entry name" value="STAS"/>
    <property type="match status" value="1"/>
</dbReference>